<organism evidence="2 3">
    <name type="scientific">Brevibacterium samyangense</name>
    <dbReference type="NCBI Taxonomy" id="366888"/>
    <lineage>
        <taxon>Bacteria</taxon>
        <taxon>Bacillati</taxon>
        <taxon>Actinomycetota</taxon>
        <taxon>Actinomycetes</taxon>
        <taxon>Micrococcales</taxon>
        <taxon>Brevibacteriaceae</taxon>
        <taxon>Brevibacterium</taxon>
    </lineage>
</organism>
<protein>
    <submittedName>
        <fullName evidence="2">Uncharacterized protein</fullName>
    </submittedName>
</protein>
<proteinExistence type="predicted"/>
<keyword evidence="3" id="KW-1185">Reference proteome</keyword>
<evidence type="ECO:0000256" key="1">
    <source>
        <dbReference type="SAM" id="Phobius"/>
    </source>
</evidence>
<feature type="transmembrane region" description="Helical" evidence="1">
    <location>
        <begin position="88"/>
        <end position="114"/>
    </location>
</feature>
<gene>
    <name evidence="2" type="ORF">GCM10009755_29820</name>
</gene>
<sequence>MTGARTERPDDLPLSRRGVLTGSSVLTVLGLLLTYVQYMVAEKGRTGPGTCSEVSALVSWADVPDAWHGFLMRVPSVMLCQDIDDERFYAHTFSSTVVLGLVLLMWAAVVVWLLRRKLRESQRVIT</sequence>
<reference evidence="3" key="1">
    <citation type="journal article" date="2019" name="Int. J. Syst. Evol. Microbiol.">
        <title>The Global Catalogue of Microorganisms (GCM) 10K type strain sequencing project: providing services to taxonomists for standard genome sequencing and annotation.</title>
        <authorList>
            <consortium name="The Broad Institute Genomics Platform"/>
            <consortium name="The Broad Institute Genome Sequencing Center for Infectious Disease"/>
            <person name="Wu L."/>
            <person name="Ma J."/>
        </authorList>
    </citation>
    <scope>NUCLEOTIDE SEQUENCE [LARGE SCALE GENOMIC DNA]</scope>
    <source>
        <strain evidence="3">JCM 14546</strain>
    </source>
</reference>
<keyword evidence="1" id="KW-0812">Transmembrane</keyword>
<accession>A0ABP5F3V3</accession>
<evidence type="ECO:0000313" key="3">
    <source>
        <dbReference type="Proteomes" id="UP001500755"/>
    </source>
</evidence>
<keyword evidence="1" id="KW-1133">Transmembrane helix</keyword>
<comment type="caution">
    <text evidence="2">The sequence shown here is derived from an EMBL/GenBank/DDBJ whole genome shotgun (WGS) entry which is preliminary data.</text>
</comment>
<evidence type="ECO:0000313" key="2">
    <source>
        <dbReference type="EMBL" id="GAA2016150.1"/>
    </source>
</evidence>
<keyword evidence="1" id="KW-0472">Membrane</keyword>
<dbReference type="Proteomes" id="UP001500755">
    <property type="component" value="Unassembled WGS sequence"/>
</dbReference>
<feature type="transmembrane region" description="Helical" evidence="1">
    <location>
        <begin position="20"/>
        <end position="40"/>
    </location>
</feature>
<name>A0ABP5F3V3_9MICO</name>
<dbReference type="EMBL" id="BAAANO010000043">
    <property type="protein sequence ID" value="GAA2016150.1"/>
    <property type="molecule type" value="Genomic_DNA"/>
</dbReference>